<accession>A0A067TKM8</accession>
<dbReference type="Proteomes" id="UP000027222">
    <property type="component" value="Unassembled WGS sequence"/>
</dbReference>
<dbReference type="EMBL" id="KL142369">
    <property type="protein sequence ID" value="KDR82892.1"/>
    <property type="molecule type" value="Genomic_DNA"/>
</dbReference>
<evidence type="ECO:0000313" key="1">
    <source>
        <dbReference type="EMBL" id="KDR82892.1"/>
    </source>
</evidence>
<reference evidence="2" key="1">
    <citation type="journal article" date="2014" name="Proc. Natl. Acad. Sci. U.S.A.">
        <title>Extensive sampling of basidiomycete genomes demonstrates inadequacy of the white-rot/brown-rot paradigm for wood decay fungi.</title>
        <authorList>
            <person name="Riley R."/>
            <person name="Salamov A.A."/>
            <person name="Brown D.W."/>
            <person name="Nagy L.G."/>
            <person name="Floudas D."/>
            <person name="Held B.W."/>
            <person name="Levasseur A."/>
            <person name="Lombard V."/>
            <person name="Morin E."/>
            <person name="Otillar R."/>
            <person name="Lindquist E.A."/>
            <person name="Sun H."/>
            <person name="LaButti K.M."/>
            <person name="Schmutz J."/>
            <person name="Jabbour D."/>
            <person name="Luo H."/>
            <person name="Baker S.E."/>
            <person name="Pisabarro A.G."/>
            <person name="Walton J.D."/>
            <person name="Blanchette R.A."/>
            <person name="Henrissat B."/>
            <person name="Martin F."/>
            <person name="Cullen D."/>
            <person name="Hibbett D.S."/>
            <person name="Grigoriev I.V."/>
        </authorList>
    </citation>
    <scope>NUCLEOTIDE SEQUENCE [LARGE SCALE GENOMIC DNA]</scope>
    <source>
        <strain evidence="2">CBS 339.88</strain>
    </source>
</reference>
<dbReference type="HOGENOM" id="CLU_208178_0_0_1"/>
<organism evidence="1 2">
    <name type="scientific">Galerina marginata (strain CBS 339.88)</name>
    <dbReference type="NCBI Taxonomy" id="685588"/>
    <lineage>
        <taxon>Eukaryota</taxon>
        <taxon>Fungi</taxon>
        <taxon>Dikarya</taxon>
        <taxon>Basidiomycota</taxon>
        <taxon>Agaricomycotina</taxon>
        <taxon>Agaricomycetes</taxon>
        <taxon>Agaricomycetidae</taxon>
        <taxon>Agaricales</taxon>
        <taxon>Agaricineae</taxon>
        <taxon>Strophariaceae</taxon>
        <taxon>Galerina</taxon>
    </lineage>
</organism>
<name>A0A067TKM8_GALM3</name>
<keyword evidence="2" id="KW-1185">Reference proteome</keyword>
<feature type="non-terminal residue" evidence="1">
    <location>
        <position position="1"/>
    </location>
</feature>
<evidence type="ECO:0000313" key="2">
    <source>
        <dbReference type="Proteomes" id="UP000027222"/>
    </source>
</evidence>
<protein>
    <submittedName>
        <fullName evidence="1">Uncharacterized protein</fullName>
    </submittedName>
</protein>
<feature type="non-terminal residue" evidence="1">
    <location>
        <position position="57"/>
    </location>
</feature>
<dbReference type="AlphaFoldDB" id="A0A067TKM8"/>
<gene>
    <name evidence="1" type="ORF">GALMADRAFT_238528</name>
</gene>
<proteinExistence type="predicted"/>
<sequence length="57" mass="6883">VELGSSSMIKWQFREQWIRYKSEICVKQKRHHRKDIDVVTSEKNGEIFFGRFKLGIL</sequence>